<reference evidence="1 2" key="1">
    <citation type="journal article" date="2023" name="Plants (Basel)">
        <title>Bridging the Gap: Combining Genomics and Transcriptomics Approaches to Understand Stylosanthes scabra, an Orphan Legume from the Brazilian Caatinga.</title>
        <authorList>
            <person name="Ferreira-Neto J.R.C."/>
            <person name="da Silva M.D."/>
            <person name="Binneck E."/>
            <person name="de Melo N.F."/>
            <person name="da Silva R.H."/>
            <person name="de Melo A.L.T.M."/>
            <person name="Pandolfi V."/>
            <person name="Bustamante F.O."/>
            <person name="Brasileiro-Vidal A.C."/>
            <person name="Benko-Iseppon A.M."/>
        </authorList>
    </citation>
    <scope>NUCLEOTIDE SEQUENCE [LARGE SCALE GENOMIC DNA]</scope>
    <source>
        <tissue evidence="1">Leaves</tissue>
    </source>
</reference>
<name>A0ABU6UB50_9FABA</name>
<dbReference type="EMBL" id="JASCZI010120976">
    <property type="protein sequence ID" value="MED6158467.1"/>
    <property type="molecule type" value="Genomic_DNA"/>
</dbReference>
<evidence type="ECO:0000313" key="2">
    <source>
        <dbReference type="Proteomes" id="UP001341840"/>
    </source>
</evidence>
<organism evidence="1 2">
    <name type="scientific">Stylosanthes scabra</name>
    <dbReference type="NCBI Taxonomy" id="79078"/>
    <lineage>
        <taxon>Eukaryota</taxon>
        <taxon>Viridiplantae</taxon>
        <taxon>Streptophyta</taxon>
        <taxon>Embryophyta</taxon>
        <taxon>Tracheophyta</taxon>
        <taxon>Spermatophyta</taxon>
        <taxon>Magnoliopsida</taxon>
        <taxon>eudicotyledons</taxon>
        <taxon>Gunneridae</taxon>
        <taxon>Pentapetalae</taxon>
        <taxon>rosids</taxon>
        <taxon>fabids</taxon>
        <taxon>Fabales</taxon>
        <taxon>Fabaceae</taxon>
        <taxon>Papilionoideae</taxon>
        <taxon>50 kb inversion clade</taxon>
        <taxon>dalbergioids sensu lato</taxon>
        <taxon>Dalbergieae</taxon>
        <taxon>Pterocarpus clade</taxon>
        <taxon>Stylosanthes</taxon>
    </lineage>
</organism>
<protein>
    <submittedName>
        <fullName evidence="1">Uncharacterized protein</fullName>
    </submittedName>
</protein>
<accession>A0ABU6UB50</accession>
<keyword evidence="2" id="KW-1185">Reference proteome</keyword>
<evidence type="ECO:0000313" key="1">
    <source>
        <dbReference type="EMBL" id="MED6158467.1"/>
    </source>
</evidence>
<comment type="caution">
    <text evidence="1">The sequence shown here is derived from an EMBL/GenBank/DDBJ whole genome shotgun (WGS) entry which is preliminary data.</text>
</comment>
<proteinExistence type="predicted"/>
<gene>
    <name evidence="1" type="ORF">PIB30_033001</name>
</gene>
<sequence length="76" mass="8315">MVVIACGSFELDELDPKCEDWAFFSGWSLGEEVLLGCVLASKKADLASKRLTKLETAGVGPARPLRRSSQQKCIKE</sequence>
<dbReference type="Proteomes" id="UP001341840">
    <property type="component" value="Unassembled WGS sequence"/>
</dbReference>